<evidence type="ECO:0000256" key="1">
    <source>
        <dbReference type="SAM" id="MobiDB-lite"/>
    </source>
</evidence>
<keyword evidence="3" id="KW-1185">Reference proteome</keyword>
<evidence type="ECO:0000313" key="2">
    <source>
        <dbReference type="EMBL" id="MFH4973620.1"/>
    </source>
</evidence>
<name>A0ABD6EBG4_9BILA</name>
<dbReference type="AlphaFoldDB" id="A0ABD6EBG4"/>
<gene>
    <name evidence="2" type="ORF">AB6A40_000329</name>
</gene>
<evidence type="ECO:0000313" key="3">
    <source>
        <dbReference type="Proteomes" id="UP001608902"/>
    </source>
</evidence>
<sequence>MTADNNGAKPYGLGHYFRPGPFKGYGGFLRRLAFVPGSSCNQVPTPLQTIFTEKPSRLAKLPSLCASKTPFQPSLKEEVAESSSKENSTSIVTSRVFPSHSRVNNVMLTAESAELLATHLPKAMKDPGLTSVRHNTPEQSTTAPYSTSPVFSDIPFAFHELTASSIIKGINSEISSATHAPVINRAQHVLSHLEISPSIGSTNIVGPPQSPIVPSTDTLSDKFSACTPSSESSCKTSNEELDAVSSIQMEHQLVSANSASIRTQAKITAPPTVTKSFSPLTTTSKITSTLSTTTFRPISTSSELSSLKFGNSLRTISSVETPGLTRKLEKTQPSTSISVYLSSRLNLSSTESTTVHPTVPVAFSANILSAAPPRGEASQLLSRTSNSLVATESSLPSNYQAAPYQNSNLTLATPAAPESLIACSFTTTPTPKGTVRMCSSNGSSEAYFNKPSLPEVLSGSLPDKDVATVSAPISINAIPASSLFSTRLPPATSLETSVTTQQPTPLTLTPVSTSSSEYPSSCDGIATVLPPSLDNSALYSSFNGCLNSENTGSSTKALCQPRSQLNGATVTFAVTPSPQTTVFEQKLTPPPKYELSHIASPLIPLGINSPAIRPFVDPRLLYQGAQQAPPLSLPAGLGQPLQMFPPMGTIGAPIAPNILSSNSALTPFGEPGTAGAPNMYSILDAPGADDFGGTTSPQMTLNSLGGSAVRPHSLADTVRAEGIDNPVEMREYSPLSQSLFPFSSQRLNAHYPRLYDYSNLMLRPRLARSPFANGLASLAHLKHKASRKKI</sequence>
<organism evidence="2 3">
    <name type="scientific">Gnathostoma spinigerum</name>
    <dbReference type="NCBI Taxonomy" id="75299"/>
    <lineage>
        <taxon>Eukaryota</taxon>
        <taxon>Metazoa</taxon>
        <taxon>Ecdysozoa</taxon>
        <taxon>Nematoda</taxon>
        <taxon>Chromadorea</taxon>
        <taxon>Rhabditida</taxon>
        <taxon>Spirurina</taxon>
        <taxon>Gnathostomatomorpha</taxon>
        <taxon>Gnathostomatoidea</taxon>
        <taxon>Gnathostomatidae</taxon>
        <taxon>Gnathostoma</taxon>
    </lineage>
</organism>
<comment type="caution">
    <text evidence="2">The sequence shown here is derived from an EMBL/GenBank/DDBJ whole genome shotgun (WGS) entry which is preliminary data.</text>
</comment>
<proteinExistence type="predicted"/>
<protein>
    <submittedName>
        <fullName evidence="2">Uncharacterized protein</fullName>
    </submittedName>
</protein>
<accession>A0ABD6EBG4</accession>
<dbReference type="Proteomes" id="UP001608902">
    <property type="component" value="Unassembled WGS sequence"/>
</dbReference>
<feature type="compositionally biased region" description="Polar residues" evidence="1">
    <location>
        <begin position="132"/>
        <end position="146"/>
    </location>
</feature>
<reference evidence="2 3" key="1">
    <citation type="submission" date="2024-08" db="EMBL/GenBank/DDBJ databases">
        <title>Gnathostoma spinigerum genome.</title>
        <authorList>
            <person name="Gonzalez-Bertolin B."/>
            <person name="Monzon S."/>
            <person name="Zaballos A."/>
            <person name="Jimenez P."/>
            <person name="Dekumyoy P."/>
            <person name="Varona S."/>
            <person name="Cuesta I."/>
            <person name="Sumanam S."/>
            <person name="Adisakwattana P."/>
            <person name="Gasser R.B."/>
            <person name="Hernandez-Gonzalez A."/>
            <person name="Young N.D."/>
            <person name="Perteguer M.J."/>
        </authorList>
    </citation>
    <scope>NUCLEOTIDE SEQUENCE [LARGE SCALE GENOMIC DNA]</scope>
    <source>
        <strain evidence="2">AL3</strain>
        <tissue evidence="2">Liver</tissue>
    </source>
</reference>
<dbReference type="EMBL" id="JBGFUD010000088">
    <property type="protein sequence ID" value="MFH4973620.1"/>
    <property type="molecule type" value="Genomic_DNA"/>
</dbReference>
<feature type="region of interest" description="Disordered" evidence="1">
    <location>
        <begin position="126"/>
        <end position="146"/>
    </location>
</feature>